<evidence type="ECO:0000256" key="1">
    <source>
        <dbReference type="ARBA" id="ARBA00006484"/>
    </source>
</evidence>
<keyword evidence="2" id="KW-0560">Oxidoreductase</keyword>
<organism evidence="3 4">
    <name type="scientific">Acuticoccus sediminis</name>
    <dbReference type="NCBI Taxonomy" id="2184697"/>
    <lineage>
        <taxon>Bacteria</taxon>
        <taxon>Pseudomonadati</taxon>
        <taxon>Pseudomonadota</taxon>
        <taxon>Alphaproteobacteria</taxon>
        <taxon>Hyphomicrobiales</taxon>
        <taxon>Amorphaceae</taxon>
        <taxon>Acuticoccus</taxon>
    </lineage>
</organism>
<dbReference type="Gene3D" id="3.40.50.720">
    <property type="entry name" value="NAD(P)-binding Rossmann-like Domain"/>
    <property type="match status" value="1"/>
</dbReference>
<dbReference type="EMBL" id="QHHQ01000002">
    <property type="protein sequence ID" value="RAI02367.1"/>
    <property type="molecule type" value="Genomic_DNA"/>
</dbReference>
<protein>
    <submittedName>
        <fullName evidence="3">Short-chain dehydrogenase</fullName>
    </submittedName>
</protein>
<dbReference type="OrthoDB" id="9797020at2"/>
<dbReference type="RefSeq" id="WP_111345927.1">
    <property type="nucleotide sequence ID" value="NZ_QHHQ01000002.1"/>
</dbReference>
<dbReference type="FunFam" id="3.40.50.720:FF:000084">
    <property type="entry name" value="Short-chain dehydrogenase reductase"/>
    <property type="match status" value="1"/>
</dbReference>
<name>A0A8B2P261_9HYPH</name>
<dbReference type="InterPro" id="IPR002347">
    <property type="entry name" value="SDR_fam"/>
</dbReference>
<reference evidence="3 4" key="1">
    <citation type="submission" date="2018-05" db="EMBL/GenBank/DDBJ databases">
        <title>Acuticoccus sediminis sp. nov., isolated from deep-sea sediment of Indian Ocean.</title>
        <authorList>
            <person name="Liu X."/>
            <person name="Lai Q."/>
            <person name="Du Y."/>
            <person name="Sun F."/>
            <person name="Zhang X."/>
            <person name="Wang S."/>
            <person name="Shao Z."/>
        </authorList>
    </citation>
    <scope>NUCLEOTIDE SEQUENCE [LARGE SCALE GENOMIC DNA]</scope>
    <source>
        <strain evidence="3 4">PTG4-2</strain>
    </source>
</reference>
<dbReference type="PANTHER" id="PTHR24321">
    <property type="entry name" value="DEHYDROGENASES, SHORT CHAIN"/>
    <property type="match status" value="1"/>
</dbReference>
<evidence type="ECO:0000313" key="3">
    <source>
        <dbReference type="EMBL" id="RAI02367.1"/>
    </source>
</evidence>
<keyword evidence="4" id="KW-1185">Reference proteome</keyword>
<comment type="caution">
    <text evidence="3">The sequence shown here is derived from an EMBL/GenBank/DDBJ whole genome shotgun (WGS) entry which is preliminary data.</text>
</comment>
<comment type="similarity">
    <text evidence="1">Belongs to the short-chain dehydrogenases/reductases (SDR) family.</text>
</comment>
<dbReference type="InterPro" id="IPR036291">
    <property type="entry name" value="NAD(P)-bd_dom_sf"/>
</dbReference>
<dbReference type="PRINTS" id="PR00081">
    <property type="entry name" value="GDHRDH"/>
</dbReference>
<sequence>MNLTFPSRTALVTGAAQGIGFAVAEAFVASGLEVVVADIDRAGLERSAERLGARALAVDLGNRGAVQAAVSAIAPPGILVHAAGGTRGQAGRPLAEIDEASWRAIFEANVDGFFWLAQAVAPAMQAAGGGRLVAIASGAGLRPSLTGIQAYTAAKHALVGLVKQLSYELGPAGVTVNAVAPGFVRSNPTTERQWEAMGADGQERLVASLHTRRLGTAVDIAAATLFLASEQAAWISGQILSVDGGRS</sequence>
<gene>
    <name evidence="3" type="ORF">DLJ53_13475</name>
</gene>
<evidence type="ECO:0000256" key="2">
    <source>
        <dbReference type="ARBA" id="ARBA00023002"/>
    </source>
</evidence>
<dbReference type="Pfam" id="PF13561">
    <property type="entry name" value="adh_short_C2"/>
    <property type="match status" value="1"/>
</dbReference>
<dbReference type="SUPFAM" id="SSF51735">
    <property type="entry name" value="NAD(P)-binding Rossmann-fold domains"/>
    <property type="match status" value="1"/>
</dbReference>
<accession>A0A8B2P261</accession>
<dbReference type="PANTHER" id="PTHR24321:SF8">
    <property type="entry name" value="ESTRADIOL 17-BETA-DEHYDROGENASE 8-RELATED"/>
    <property type="match status" value="1"/>
</dbReference>
<dbReference type="CDD" id="cd05233">
    <property type="entry name" value="SDR_c"/>
    <property type="match status" value="1"/>
</dbReference>
<evidence type="ECO:0000313" key="4">
    <source>
        <dbReference type="Proteomes" id="UP000249590"/>
    </source>
</evidence>
<dbReference type="AlphaFoldDB" id="A0A8B2P261"/>
<proteinExistence type="inferred from homology"/>
<dbReference type="GO" id="GO:0016491">
    <property type="term" value="F:oxidoreductase activity"/>
    <property type="evidence" value="ECO:0007669"/>
    <property type="project" value="UniProtKB-KW"/>
</dbReference>
<dbReference type="Proteomes" id="UP000249590">
    <property type="component" value="Unassembled WGS sequence"/>
</dbReference>